<dbReference type="EnsemblPlants" id="TraesCS7A02G051900.1">
    <property type="protein sequence ID" value="TraesCS7A02G051900.1"/>
    <property type="gene ID" value="TraesCS7A02G051900"/>
</dbReference>
<reference evidence="1" key="1">
    <citation type="submission" date="2018-08" db="EMBL/GenBank/DDBJ databases">
        <authorList>
            <person name="Rossello M."/>
        </authorList>
    </citation>
    <scope>NUCLEOTIDE SEQUENCE [LARGE SCALE GENOMIC DNA]</scope>
    <source>
        <strain evidence="1">cv. Chinese Spring</strain>
    </source>
</reference>
<dbReference type="Pfam" id="PF05096">
    <property type="entry name" value="Glu_cyclase_2"/>
    <property type="match status" value="2"/>
</dbReference>
<proteinExistence type="predicted"/>
<dbReference type="Gramene" id="TraesCS7A02G051900.1">
    <property type="protein sequence ID" value="TraesCS7A02G051900.1"/>
    <property type="gene ID" value="TraesCS7A02G051900"/>
</dbReference>
<dbReference type="Gramene" id="TraesCAD_scaffold_155796_01G000100.1">
    <property type="protein sequence ID" value="TraesCAD_scaffold_155796_01G000100.1"/>
    <property type="gene ID" value="TraesCAD_scaffold_155796_01G000100"/>
</dbReference>
<dbReference type="OMA" id="KNCILRI"/>
<dbReference type="PANTHER" id="PTHR31270:SF1">
    <property type="entry name" value="GLUTAMINYL-PEPTIDE CYCLOTRANSFERASE"/>
    <property type="match status" value="1"/>
</dbReference>
<dbReference type="PANTHER" id="PTHR31270">
    <property type="entry name" value="GLUTAMINYL-PEPTIDE CYCLOTRANSFERASE"/>
    <property type="match status" value="1"/>
</dbReference>
<protein>
    <recommendedName>
        <fullName evidence="3">Glutamine cyclotransferase</fullName>
    </recommendedName>
</protein>
<dbReference type="STRING" id="4565.A0A3B6R7P8"/>
<evidence type="ECO:0000313" key="2">
    <source>
        <dbReference type="Proteomes" id="UP000019116"/>
    </source>
</evidence>
<keyword evidence="2" id="KW-1185">Reference proteome</keyword>
<accession>A0A3B6R7P8</accession>
<organism evidence="1">
    <name type="scientific">Triticum aestivum</name>
    <name type="common">Wheat</name>
    <dbReference type="NCBI Taxonomy" id="4565"/>
    <lineage>
        <taxon>Eukaryota</taxon>
        <taxon>Viridiplantae</taxon>
        <taxon>Streptophyta</taxon>
        <taxon>Embryophyta</taxon>
        <taxon>Tracheophyta</taxon>
        <taxon>Spermatophyta</taxon>
        <taxon>Magnoliopsida</taxon>
        <taxon>Liliopsida</taxon>
        <taxon>Poales</taxon>
        <taxon>Poaceae</taxon>
        <taxon>BOP clade</taxon>
        <taxon>Pooideae</taxon>
        <taxon>Triticodae</taxon>
        <taxon>Triticeae</taxon>
        <taxon>Triticinae</taxon>
        <taxon>Triticum</taxon>
    </lineage>
</organism>
<reference evidence="1" key="2">
    <citation type="submission" date="2018-10" db="UniProtKB">
        <authorList>
            <consortium name="EnsemblPlants"/>
        </authorList>
    </citation>
    <scope>IDENTIFICATION</scope>
</reference>
<dbReference type="AlphaFoldDB" id="A0A3B6R7P8"/>
<dbReference type="SMR" id="A0A3B6R7P8"/>
<dbReference type="GO" id="GO:0016603">
    <property type="term" value="F:glutaminyl-peptide cyclotransferase activity"/>
    <property type="evidence" value="ECO:0000318"/>
    <property type="project" value="GO_Central"/>
</dbReference>
<dbReference type="InterPro" id="IPR007788">
    <property type="entry name" value="QCT"/>
</dbReference>
<evidence type="ECO:0000313" key="1">
    <source>
        <dbReference type="EnsemblPlants" id="TraesCS7A02G051900.1"/>
    </source>
</evidence>
<evidence type="ECO:0008006" key="3">
    <source>
        <dbReference type="Google" id="ProtNLM"/>
    </source>
</evidence>
<dbReference type="Proteomes" id="UP000019116">
    <property type="component" value="Chromosome 7A"/>
</dbReference>
<dbReference type="Gramene" id="TraesCS7A03G0117500.1">
    <property type="protein sequence ID" value="TraesCS7A03G0117500.1.CDS"/>
    <property type="gene ID" value="TraesCS7A03G0117500"/>
</dbReference>
<dbReference type="SUPFAM" id="SSF50969">
    <property type="entry name" value="YVTN repeat-like/Quinoprotein amine dehydrogenase"/>
    <property type="match status" value="1"/>
</dbReference>
<dbReference type="OrthoDB" id="409395at2759"/>
<sequence>MPPLLVRHPVLIFIIPTMLLTLLGLPPTATLATRFYSFDLMREYPHDPEAFTEGLLYGGNDTLFESTGLFGRSSVRKVDLQTGKCGSFSHKMRDGWGLATDGKVVFGSDGTSTLYQIDPESHQVMRMVPVKYQDNDVRYLNELEYINGEVWANVFKTDCIAIISPDSGIVVGWVFLHELRHHSLNSGNMAHDVLNGIAWDEDNRRLFVTGKLWPTLYEIKLRHIEGPPDGSIEKLCPRIIIPGSGNFPKQAGWSVTR</sequence>
<name>A0A3B6R7P8_WHEAT</name>
<dbReference type="InterPro" id="IPR011044">
    <property type="entry name" value="Quino_amine_DH_bsu"/>
</dbReference>